<evidence type="ECO:0000259" key="3">
    <source>
        <dbReference type="Pfam" id="PF00144"/>
    </source>
</evidence>
<dbReference type="InterPro" id="IPR050491">
    <property type="entry name" value="AmpC-like"/>
</dbReference>
<dbReference type="InterPro" id="IPR011990">
    <property type="entry name" value="TPR-like_helical_dom_sf"/>
</dbReference>
<dbReference type="SUPFAM" id="SSF56601">
    <property type="entry name" value="beta-lactamase/transpeptidase-like"/>
    <property type="match status" value="2"/>
</dbReference>
<dbReference type="OrthoDB" id="9797709at2"/>
<gene>
    <name evidence="4" type="ORF">FHK87_10095</name>
</gene>
<dbReference type="RefSeq" id="WP_140592553.1">
    <property type="nucleotide sequence ID" value="NZ_VFWZ01000002.1"/>
</dbReference>
<evidence type="ECO:0000313" key="4">
    <source>
        <dbReference type="EMBL" id="TPN87914.1"/>
    </source>
</evidence>
<dbReference type="InterPro" id="IPR019734">
    <property type="entry name" value="TPR_rpt"/>
</dbReference>
<dbReference type="PROSITE" id="PS50005">
    <property type="entry name" value="TPR"/>
    <property type="match status" value="2"/>
</dbReference>
<comment type="caution">
    <text evidence="4">The sequence shown here is derived from an EMBL/GenBank/DDBJ whole genome shotgun (WGS) entry which is preliminary data.</text>
</comment>
<feature type="chain" id="PRO_5021361399" evidence="2">
    <location>
        <begin position="21"/>
        <end position="1092"/>
    </location>
</feature>
<dbReference type="Gene3D" id="3.40.710.10">
    <property type="entry name" value="DD-peptidase/beta-lactamase superfamily"/>
    <property type="match status" value="2"/>
</dbReference>
<dbReference type="AlphaFoldDB" id="A0A504JBA5"/>
<dbReference type="InterPro" id="IPR012338">
    <property type="entry name" value="Beta-lactam/transpept-like"/>
</dbReference>
<dbReference type="SUPFAM" id="SSF48452">
    <property type="entry name" value="TPR-like"/>
    <property type="match status" value="1"/>
</dbReference>
<dbReference type="Gene3D" id="1.25.40.10">
    <property type="entry name" value="Tetratricopeptide repeat domain"/>
    <property type="match status" value="2"/>
</dbReference>
<dbReference type="Pfam" id="PF13181">
    <property type="entry name" value="TPR_8"/>
    <property type="match status" value="1"/>
</dbReference>
<dbReference type="Pfam" id="PF00144">
    <property type="entry name" value="Beta-lactamase"/>
    <property type="match status" value="2"/>
</dbReference>
<dbReference type="EMBL" id="VFWZ01000002">
    <property type="protein sequence ID" value="TPN87914.1"/>
    <property type="molecule type" value="Genomic_DNA"/>
</dbReference>
<accession>A0A504JBA5</accession>
<dbReference type="PANTHER" id="PTHR46825:SF12">
    <property type="entry name" value="PENICILLIN-BINDING PROTEIN 4"/>
    <property type="match status" value="1"/>
</dbReference>
<dbReference type="Proteomes" id="UP000315540">
    <property type="component" value="Unassembled WGS sequence"/>
</dbReference>
<protein>
    <submittedName>
        <fullName evidence="4">Tetratricopeptide repeat protein</fullName>
    </submittedName>
</protein>
<evidence type="ECO:0000313" key="5">
    <source>
        <dbReference type="Proteomes" id="UP000315540"/>
    </source>
</evidence>
<dbReference type="PANTHER" id="PTHR46825">
    <property type="entry name" value="D-ALANYL-D-ALANINE-CARBOXYPEPTIDASE/ENDOPEPTIDASE AMPH"/>
    <property type="match status" value="1"/>
</dbReference>
<name>A0A504JBA5_9FLAO</name>
<evidence type="ECO:0000256" key="1">
    <source>
        <dbReference type="PROSITE-ProRule" id="PRU00339"/>
    </source>
</evidence>
<keyword evidence="5" id="KW-1185">Reference proteome</keyword>
<evidence type="ECO:0000256" key="2">
    <source>
        <dbReference type="SAM" id="SignalP"/>
    </source>
</evidence>
<proteinExistence type="predicted"/>
<dbReference type="SMART" id="SM00028">
    <property type="entry name" value="TPR"/>
    <property type="match status" value="3"/>
</dbReference>
<reference evidence="4 5" key="1">
    <citation type="submission" date="2019-06" db="EMBL/GenBank/DDBJ databases">
        <authorList>
            <person name="Meng X."/>
        </authorList>
    </citation>
    <scope>NUCLEOTIDE SEQUENCE [LARGE SCALE GENOMIC DNA]</scope>
    <source>
        <strain evidence="4 5">M625</strain>
    </source>
</reference>
<feature type="domain" description="Beta-lactamase-related" evidence="3">
    <location>
        <begin position="38"/>
        <end position="318"/>
    </location>
</feature>
<organism evidence="4 5">
    <name type="scientific">Aquimarina algicola</name>
    <dbReference type="NCBI Taxonomy" id="2589995"/>
    <lineage>
        <taxon>Bacteria</taxon>
        <taxon>Pseudomonadati</taxon>
        <taxon>Bacteroidota</taxon>
        <taxon>Flavobacteriia</taxon>
        <taxon>Flavobacteriales</taxon>
        <taxon>Flavobacteriaceae</taxon>
        <taxon>Aquimarina</taxon>
    </lineage>
</organism>
<dbReference type="InterPro" id="IPR001466">
    <property type="entry name" value="Beta-lactam-related"/>
</dbReference>
<sequence>MKTIKVILICLMVISGYTFKINGQNDQIDSLINTCYKRGIFNGNALVIKNGKIIYNVSKGFTSGNKTNQLSMNSIFDIGSIAKEFNAVGIMMLKEEGLLSLDDKISKYQLDLPEWGKKITIKNLLQYSSGLPKVDWGNVNSDQDIYKNLKKLEKLQFEPGKGYLYSNNNVFIQRRIIEKITGLTFTEFLESKILEPVGMSSSVIDHQYENLNFVRAFNSENINDNKQELKMSGWVCPSIYDLAKWTNHLLSYKLISKKSLYQLFENYSKGAESALGNGEFENEKLTLYEHHGSSSNYESLVHYNLKEDTSIILMTNNKSLKIAEIKEAISNILKGKTYEVPQKSIYLTIRKKTYTNVDEGIEYYKKLKEDSYDTYNFTNEWELTRLAYKLFEKNQDEDAVQILKLLISELPKKSEEALEYLGSRILNENKPEKSILVYKLIVNKFPSAKSYSALGGVYYRKKQFDEALKNYKKSLELDPENKSAKKMLLTLSDYTAKSNKEQTDNPQQFTEFEKLKKDIQQKMSKHNLHGLSVAVFEDYKVIWNHEWGIKSADSNEKIDQNTAFSTASTSKAVVAILCGILEEKGLINLNDPISGYLKRWHLPKSDFTQNTQVNWLHLLSHTAGTTQGGFADFYEGDNIPTIVQSLKGELLPRYDKEIDFMFTPGTDWEYSGGGYVIIQMALEDHFGKPLSELMKEHVFLPLGLKNTTMKQPNEKGFLTNVAKVHNSKGEVIRTGLPITPQVAPSGLWSTPSDLSKIAIEVQNALRNTNNKLISNAVAKRITEVFTLKKTGGWSAGWRRSFGFANRDWFSHGGSNTGVGGEFMATMNGGYGIAIQANGDKPNRIPVMSFLRNEIMTIRDWNLPIDTSVLKKAPTHLIKAIEGPYLDFLYNTQGINRISEEDGNLFISSPLFKYLQNSEKNAMYYIGNNTFKVDQYPNYLQFNLDDTNELLSITVFREQSKKNKIVIKKEDIRNHKTQLIDVFSENSIAVAIQEYKRIKKEKPDLNYERILNEFGYLFYIQNKTKKAVEVLEFNCQEHPESFNTYDSLGEIYEITGSFNKSIENYKKAMAINVSDNYQKRVKQKIQELESKMK</sequence>
<feature type="signal peptide" evidence="2">
    <location>
        <begin position="1"/>
        <end position="20"/>
    </location>
</feature>
<feature type="repeat" description="TPR" evidence="1">
    <location>
        <begin position="448"/>
        <end position="481"/>
    </location>
</feature>
<dbReference type="PROSITE" id="PS50293">
    <property type="entry name" value="TPR_REGION"/>
    <property type="match status" value="1"/>
</dbReference>
<keyword evidence="2" id="KW-0732">Signal</keyword>
<keyword evidence="1" id="KW-0802">TPR repeat</keyword>
<feature type="domain" description="Beta-lactamase-related" evidence="3">
    <location>
        <begin position="516"/>
        <end position="843"/>
    </location>
</feature>
<feature type="repeat" description="TPR" evidence="1">
    <location>
        <begin position="1041"/>
        <end position="1074"/>
    </location>
</feature>
<dbReference type="Pfam" id="PF00515">
    <property type="entry name" value="TPR_1"/>
    <property type="match status" value="1"/>
</dbReference>